<dbReference type="PANTHER" id="PTHR35192">
    <property type="entry name" value="PROTEIN, PUTATIVE-RELATED"/>
    <property type="match status" value="1"/>
</dbReference>
<dbReference type="PANTHER" id="PTHR35192:SF2">
    <property type="entry name" value="APPLE DOMAIN-CONTAINING PROTEIN"/>
    <property type="match status" value="1"/>
</dbReference>
<dbReference type="Pfam" id="PF21671">
    <property type="entry name" value="CPL1-like"/>
    <property type="match status" value="1"/>
</dbReference>
<dbReference type="InterPro" id="IPR048661">
    <property type="entry name" value="CPL1-like"/>
</dbReference>
<evidence type="ECO:0000313" key="3">
    <source>
        <dbReference type="Proteomes" id="UP000322225"/>
    </source>
</evidence>
<name>A0AAJ8LE08_9TREE</name>
<reference evidence="2" key="2">
    <citation type="submission" date="2024-01" db="EMBL/GenBank/DDBJ databases">
        <title>Comparative genomics of Cryptococcus and Kwoniella reveals pathogenesis evolution and contrasting modes of karyotype evolution via chromosome fusion or intercentromeric recombination.</title>
        <authorList>
            <person name="Coelho M.A."/>
            <person name="David-Palma M."/>
            <person name="Shea T."/>
            <person name="Bowers K."/>
            <person name="McGinley-Smith S."/>
            <person name="Mohammad A.W."/>
            <person name="Gnirke A."/>
            <person name="Yurkov A.M."/>
            <person name="Nowrousian M."/>
            <person name="Sun S."/>
            <person name="Cuomo C.A."/>
            <person name="Heitman J."/>
        </authorList>
    </citation>
    <scope>NUCLEOTIDE SEQUENCE</scope>
    <source>
        <strain evidence="2">CBS 12478</strain>
    </source>
</reference>
<reference evidence="2" key="1">
    <citation type="submission" date="2017-08" db="EMBL/GenBank/DDBJ databases">
        <authorList>
            <person name="Cuomo C."/>
            <person name="Billmyre B."/>
            <person name="Heitman J."/>
        </authorList>
    </citation>
    <scope>NUCLEOTIDE SEQUENCE</scope>
    <source>
        <strain evidence="2">CBS 12478</strain>
    </source>
</reference>
<dbReference type="KEGG" id="ksn:43587019"/>
<evidence type="ECO:0000259" key="1">
    <source>
        <dbReference type="Pfam" id="PF21671"/>
    </source>
</evidence>
<sequence length="319" mass="33587">MLTDIPNIPTHTLNFTIKMNMKLTFLASSLALASFASAASYIGCTSTYNVNFNDETSYKGTAGIQTADCPAYCVDFAYSYSNEGQSGTCICSNLSPVENTYLDAVDSTGTCPNNPSLPNGSTFTVNKINTDFTFAGCSINAVPTNPVISVSPDINTCFVTCAPYPFFTANPRPATNDFECVCTTAYDSTGTNDNCGPDTLFGFQHVPQASGIAKRRLRARLNLAKEEEAKLLCPRGTTACVVPSSEDAYECVDTRSELESCGGCLYGTFGDNANNATVGVDCSTLPGAAMGASTCLLGSCNVFACQAGHNLVDRACVKA</sequence>
<dbReference type="RefSeq" id="XP_031862708.2">
    <property type="nucleotide sequence ID" value="XM_032002901.2"/>
</dbReference>
<feature type="domain" description="Protein CPL1-like" evidence="1">
    <location>
        <begin position="249"/>
        <end position="312"/>
    </location>
</feature>
<dbReference type="InterPro" id="IPR038955">
    <property type="entry name" value="PriA/CPL1_fungi"/>
</dbReference>
<proteinExistence type="predicted"/>
<organism evidence="2 3">
    <name type="scientific">Kwoniella shandongensis</name>
    <dbReference type="NCBI Taxonomy" id="1734106"/>
    <lineage>
        <taxon>Eukaryota</taxon>
        <taxon>Fungi</taxon>
        <taxon>Dikarya</taxon>
        <taxon>Basidiomycota</taxon>
        <taxon>Agaricomycotina</taxon>
        <taxon>Tremellomycetes</taxon>
        <taxon>Tremellales</taxon>
        <taxon>Cryptococcaceae</taxon>
        <taxon>Kwoniella</taxon>
    </lineage>
</organism>
<protein>
    <recommendedName>
        <fullName evidence="1">Protein CPL1-like domain-containing protein</fullName>
    </recommendedName>
</protein>
<dbReference type="AlphaFoldDB" id="A0AAJ8LE08"/>
<gene>
    <name evidence="2" type="ORF">CI109_100437</name>
</gene>
<keyword evidence="3" id="KW-1185">Reference proteome</keyword>
<evidence type="ECO:0000313" key="2">
    <source>
        <dbReference type="EMBL" id="WWD16012.1"/>
    </source>
</evidence>
<accession>A0AAJ8LE08</accession>
<dbReference type="Proteomes" id="UP000322225">
    <property type="component" value="Chromosome 1"/>
</dbReference>
<dbReference type="EMBL" id="CP144051">
    <property type="protein sequence ID" value="WWD16012.1"/>
    <property type="molecule type" value="Genomic_DNA"/>
</dbReference>
<dbReference type="GeneID" id="43587019"/>